<dbReference type="EMBL" id="WTUX01000019">
    <property type="protein sequence ID" value="MZR14382.1"/>
    <property type="molecule type" value="Genomic_DNA"/>
</dbReference>
<name>A0A845M5A1_9RHOB</name>
<protein>
    <recommendedName>
        <fullName evidence="4">Metallopeptidase</fullName>
    </recommendedName>
</protein>
<sequence length="265" mass="29440">MRVTAAITLVSALFATAVLAQATKDIYTFDRGGGQSLRAPEPRDPVELYVEANITETLYHELAHALIDILELPIYGPEEFAADTFATVLMNRLHDDTSVQRMAGDVARNYWLFAEGAGKHRDDLALWDVHAPDLQRYYNFACLMYGADPDTRDDLVDIFGLPEARADTCEEEYALAARSWNEVLDGLSTDAPGSSFRLDWVTDEDSHLTRFVGREVARLNTAFVLPETINVSIIPCGESNAFYDPDLLEIQICTELGAELAAMAR</sequence>
<keyword evidence="3" id="KW-1185">Reference proteome</keyword>
<proteinExistence type="predicted"/>
<evidence type="ECO:0000256" key="1">
    <source>
        <dbReference type="SAM" id="SignalP"/>
    </source>
</evidence>
<gene>
    <name evidence="2" type="ORF">GQE99_15290</name>
</gene>
<dbReference type="AlphaFoldDB" id="A0A845M5A1"/>
<evidence type="ECO:0000313" key="2">
    <source>
        <dbReference type="EMBL" id="MZR14382.1"/>
    </source>
</evidence>
<evidence type="ECO:0000313" key="3">
    <source>
        <dbReference type="Proteomes" id="UP000467322"/>
    </source>
</evidence>
<accession>A0A845M5A1</accession>
<dbReference type="RefSeq" id="WP_161352510.1">
    <property type="nucleotide sequence ID" value="NZ_WTUX01000019.1"/>
</dbReference>
<organism evidence="2 3">
    <name type="scientific">Maritimibacter harenae</name>
    <dbReference type="NCBI Taxonomy" id="2606218"/>
    <lineage>
        <taxon>Bacteria</taxon>
        <taxon>Pseudomonadati</taxon>
        <taxon>Pseudomonadota</taxon>
        <taxon>Alphaproteobacteria</taxon>
        <taxon>Rhodobacterales</taxon>
        <taxon>Roseobacteraceae</taxon>
        <taxon>Maritimibacter</taxon>
    </lineage>
</organism>
<feature type="chain" id="PRO_5032599432" description="Metallopeptidase" evidence="1">
    <location>
        <begin position="21"/>
        <end position="265"/>
    </location>
</feature>
<dbReference type="Proteomes" id="UP000467322">
    <property type="component" value="Unassembled WGS sequence"/>
</dbReference>
<dbReference type="Pfam" id="PF14247">
    <property type="entry name" value="DUF4344"/>
    <property type="match status" value="2"/>
</dbReference>
<reference evidence="2 3" key="1">
    <citation type="submission" date="2019-12" db="EMBL/GenBank/DDBJ databases">
        <title>Maritimibacter sp. nov. sp. isolated from sea sand.</title>
        <authorList>
            <person name="Kim J."/>
            <person name="Jeong S.E."/>
            <person name="Jung H.S."/>
            <person name="Jeon C.O."/>
        </authorList>
    </citation>
    <scope>NUCLEOTIDE SEQUENCE [LARGE SCALE GENOMIC DNA]</scope>
    <source>
        <strain evidence="2 3">DP07</strain>
    </source>
</reference>
<keyword evidence="1" id="KW-0732">Signal</keyword>
<evidence type="ECO:0008006" key="4">
    <source>
        <dbReference type="Google" id="ProtNLM"/>
    </source>
</evidence>
<comment type="caution">
    <text evidence="2">The sequence shown here is derived from an EMBL/GenBank/DDBJ whole genome shotgun (WGS) entry which is preliminary data.</text>
</comment>
<feature type="signal peptide" evidence="1">
    <location>
        <begin position="1"/>
        <end position="20"/>
    </location>
</feature>
<dbReference type="InterPro" id="IPR025644">
    <property type="entry name" value="DUF4344"/>
</dbReference>